<evidence type="ECO:0000259" key="1">
    <source>
        <dbReference type="Pfam" id="PF06985"/>
    </source>
</evidence>
<name>A0AA40F4P4_9PEZI</name>
<dbReference type="PANTHER" id="PTHR33112">
    <property type="entry name" value="DOMAIN PROTEIN, PUTATIVE-RELATED"/>
    <property type="match status" value="1"/>
</dbReference>
<reference evidence="2" key="1">
    <citation type="submission" date="2023-06" db="EMBL/GenBank/DDBJ databases">
        <title>Genome-scale phylogeny and comparative genomics of the fungal order Sordariales.</title>
        <authorList>
            <consortium name="Lawrence Berkeley National Laboratory"/>
            <person name="Hensen N."/>
            <person name="Bonometti L."/>
            <person name="Westerberg I."/>
            <person name="Brannstrom I.O."/>
            <person name="Guillou S."/>
            <person name="Cros-Aarteil S."/>
            <person name="Calhoun S."/>
            <person name="Haridas S."/>
            <person name="Kuo A."/>
            <person name="Mondo S."/>
            <person name="Pangilinan J."/>
            <person name="Riley R."/>
            <person name="LaButti K."/>
            <person name="Andreopoulos B."/>
            <person name="Lipzen A."/>
            <person name="Chen C."/>
            <person name="Yanf M."/>
            <person name="Daum C."/>
            <person name="Ng V."/>
            <person name="Clum A."/>
            <person name="Steindorff A."/>
            <person name="Ohm R."/>
            <person name="Martin F."/>
            <person name="Silar P."/>
            <person name="Natvig D."/>
            <person name="Lalanne C."/>
            <person name="Gautier V."/>
            <person name="Ament-velasquez S.L."/>
            <person name="Kruys A."/>
            <person name="Hutchinson M.I."/>
            <person name="Powell A.J."/>
            <person name="Barry K."/>
            <person name="Miller A.N."/>
            <person name="Grigoriev I.V."/>
            <person name="Debuchy R."/>
            <person name="Gladieux P."/>
            <person name="Thoren M.H."/>
            <person name="Johannesson H."/>
        </authorList>
    </citation>
    <scope>NUCLEOTIDE SEQUENCE</scope>
    <source>
        <strain evidence="2">SMH3187-1</strain>
    </source>
</reference>
<gene>
    <name evidence="2" type="ORF">B0T18DRAFT_361317</name>
</gene>
<dbReference type="InterPro" id="IPR010730">
    <property type="entry name" value="HET"/>
</dbReference>
<dbReference type="PANTHER" id="PTHR33112:SF16">
    <property type="entry name" value="HETEROKARYON INCOMPATIBILITY DOMAIN-CONTAINING PROTEIN"/>
    <property type="match status" value="1"/>
</dbReference>
<keyword evidence="3" id="KW-1185">Reference proteome</keyword>
<proteinExistence type="predicted"/>
<evidence type="ECO:0000313" key="3">
    <source>
        <dbReference type="Proteomes" id="UP001172155"/>
    </source>
</evidence>
<dbReference type="AlphaFoldDB" id="A0AA40F4P4"/>
<dbReference type="Proteomes" id="UP001172155">
    <property type="component" value="Unassembled WGS sequence"/>
</dbReference>
<evidence type="ECO:0000313" key="2">
    <source>
        <dbReference type="EMBL" id="KAK0751070.1"/>
    </source>
</evidence>
<feature type="domain" description="Heterokaryon incompatibility" evidence="1">
    <location>
        <begin position="192"/>
        <end position="353"/>
    </location>
</feature>
<dbReference type="EMBL" id="JAUKUD010000002">
    <property type="protein sequence ID" value="KAK0751070.1"/>
    <property type="molecule type" value="Genomic_DNA"/>
</dbReference>
<protein>
    <submittedName>
        <fullName evidence="2">Heterokaryon incompatibility protein-domain-containing protein</fullName>
    </submittedName>
</protein>
<sequence>MEKHVVDADEFCSGCGWSSTTSRRRLPCEALLAHLEESARQGCLRCDLLVKAIKLYKNQWPSTESIVVVRCILQSGTGTGTRVWWPKEHGRPWAPFGKREAWEQTGLEIFSPQRPDLPWSQLSSRSAPASATSGSLGFLRAMMDDCAAHHTVCNESEPDIRSPTRLLRIVDDNISGRRVFLVTTNPGRSYPYTALSHCWGSPDEAKKIPKTTRANLLRQHGEGLPVTDLTRTFQDAIKLTLDLGFEYTWIDSLCIIQGDAADWAVESVTMASVYGGANLVIAATCGANGNNGLYPQRDACRYISIPVAGDPVTIPVRSFKPGDWDHQTWRFGFWNTSSDLDLPLHTRAWTFQERLLAKRIVHFTRMELIWECWTSSSCECGELRDEVTRQAFPFAKSKHREAIFNNGVDGRLRAWDDVMAGYSVRNITYYQDRVQAIASIALQFDSGSNSGLGRYLCGIWEADLPMGLLWYSLLIQSKEKHYKPHRRLRDWTVPTWSWLSVQGDIFHQDREVISTPVAIVQSILYRTCSKNPYGAPLEAPCLGLRGRTIEIKVENQGGNVDPYYMVVHSSSDERHPMDTDVQVPETPFANEAKIKALQITTSDENGAVVVRQVGKGNQYERLGLASVDSDVFEKYGKEEDILLV</sequence>
<accession>A0AA40F4P4</accession>
<comment type="caution">
    <text evidence="2">The sequence shown here is derived from an EMBL/GenBank/DDBJ whole genome shotgun (WGS) entry which is preliminary data.</text>
</comment>
<organism evidence="2 3">
    <name type="scientific">Schizothecium vesticola</name>
    <dbReference type="NCBI Taxonomy" id="314040"/>
    <lineage>
        <taxon>Eukaryota</taxon>
        <taxon>Fungi</taxon>
        <taxon>Dikarya</taxon>
        <taxon>Ascomycota</taxon>
        <taxon>Pezizomycotina</taxon>
        <taxon>Sordariomycetes</taxon>
        <taxon>Sordariomycetidae</taxon>
        <taxon>Sordariales</taxon>
        <taxon>Schizotheciaceae</taxon>
        <taxon>Schizothecium</taxon>
    </lineage>
</organism>
<dbReference type="Pfam" id="PF06985">
    <property type="entry name" value="HET"/>
    <property type="match status" value="1"/>
</dbReference>